<comment type="caution">
    <text evidence="2">The sequence shown here is derived from an EMBL/GenBank/DDBJ whole genome shotgun (WGS) entry which is preliminary data.</text>
</comment>
<organism evidence="2 3">
    <name type="scientific">Wickerhamomyces ciferrii (strain ATCC 14091 / BCRC 22168 / CBS 111 / JCM 3599 / NBRC 0793 / NRRL Y-1031 F-60-10)</name>
    <name type="common">Yeast</name>
    <name type="synonym">Pichia ciferrii</name>
    <dbReference type="NCBI Taxonomy" id="1206466"/>
    <lineage>
        <taxon>Eukaryota</taxon>
        <taxon>Fungi</taxon>
        <taxon>Dikarya</taxon>
        <taxon>Ascomycota</taxon>
        <taxon>Saccharomycotina</taxon>
        <taxon>Saccharomycetes</taxon>
        <taxon>Phaffomycetales</taxon>
        <taxon>Wickerhamomycetaceae</taxon>
        <taxon>Wickerhamomyces</taxon>
    </lineage>
</organism>
<evidence type="ECO:0000313" key="2">
    <source>
        <dbReference type="EMBL" id="CCH40834.1"/>
    </source>
</evidence>
<keyword evidence="3" id="KW-1185">Reference proteome</keyword>
<dbReference type="InParanoid" id="K0KHJ9"/>
<evidence type="ECO:0000256" key="1">
    <source>
        <dbReference type="SAM" id="MobiDB-lite"/>
    </source>
</evidence>
<dbReference type="HOGENOM" id="CLU_953785_0_0_1"/>
<evidence type="ECO:0000313" key="3">
    <source>
        <dbReference type="Proteomes" id="UP000009328"/>
    </source>
</evidence>
<dbReference type="AlphaFoldDB" id="K0KHJ9"/>
<accession>K0KHJ9</accession>
<protein>
    <submittedName>
        <fullName evidence="2">Uncharacterized protein</fullName>
    </submittedName>
</protein>
<proteinExistence type="predicted"/>
<feature type="compositionally biased region" description="Basic and acidic residues" evidence="1">
    <location>
        <begin position="285"/>
        <end position="299"/>
    </location>
</feature>
<dbReference type="EMBL" id="CAIF01000007">
    <property type="protein sequence ID" value="CCH40834.1"/>
    <property type="molecule type" value="Genomic_DNA"/>
</dbReference>
<name>K0KHJ9_WICCF</name>
<dbReference type="Proteomes" id="UP000009328">
    <property type="component" value="Unassembled WGS sequence"/>
</dbReference>
<feature type="region of interest" description="Disordered" evidence="1">
    <location>
        <begin position="277"/>
        <end position="299"/>
    </location>
</feature>
<gene>
    <name evidence="2" type="ORF">BN7_368</name>
</gene>
<sequence>MTIPHPDEEISYHELAPMTFDDNIRPSSDLPFPATDIGEDRENINIDSEYLRRLNKRVFFVDHPLPLMNAHDKEDNLRDFTRSSPIMTAKYSMFGIKAPTHDQVLNFRGKISQSSYGFYFRADDDNDKLKQAIIRILKEITVSEDCAEGNRSDGYNYSAENIKPFFPSEYNSFVDSHVCFKLSPSKCSPTKVFEVMLNIIKFGGILNEIDVNFAVFSNNTHSVTVVYGKNFKEEWVSNYLKAYIEKRQQMETPRNSIHDHNDIYFVPGRITYHLKSRDAPPPYEESAKQLNNKDNRNEE</sequence>
<reference evidence="2 3" key="1">
    <citation type="journal article" date="2012" name="Eukaryot. Cell">
        <title>Draft genome sequence of Wickerhamomyces ciferrii NRRL Y-1031 F-60-10.</title>
        <authorList>
            <person name="Schneider J."/>
            <person name="Andrea H."/>
            <person name="Blom J."/>
            <person name="Jaenicke S."/>
            <person name="Ruckert C."/>
            <person name="Schorsch C."/>
            <person name="Szczepanowski R."/>
            <person name="Farwick M."/>
            <person name="Goesmann A."/>
            <person name="Puhler A."/>
            <person name="Schaffer S."/>
            <person name="Tauch A."/>
            <person name="Kohler T."/>
            <person name="Brinkrolf K."/>
        </authorList>
    </citation>
    <scope>NUCLEOTIDE SEQUENCE [LARGE SCALE GENOMIC DNA]</scope>
    <source>
        <strain evidence="3">ATCC 14091 / BCRC 22168 / CBS 111 / JCM 3599 / NBRC 0793 / NRRL Y-1031 F-60-10</strain>
    </source>
</reference>